<dbReference type="RefSeq" id="WP_269478733.1">
    <property type="nucleotide sequence ID" value="NZ_JAOSHN010000010.1"/>
</dbReference>
<reference evidence="1" key="1">
    <citation type="submission" date="2022-09" db="EMBL/GenBank/DDBJ databases">
        <title>Culturomic study of gut microbiota in children with autism spectrum disorder.</title>
        <authorList>
            <person name="Efimov B.A."/>
            <person name="Chaplin A.V."/>
            <person name="Sokolova S.R."/>
            <person name="Pikina A.P."/>
            <person name="Korzhanova M."/>
            <person name="Belova V."/>
            <person name="Korostin D."/>
        </authorList>
    </citation>
    <scope>NUCLEOTIDE SEQUENCE</scope>
    <source>
        <strain evidence="1">ASD5510</strain>
    </source>
</reference>
<evidence type="ECO:0000313" key="1">
    <source>
        <dbReference type="EMBL" id="MCU7380483.1"/>
    </source>
</evidence>
<name>A0A9J6QY94_9FIRM</name>
<protein>
    <submittedName>
        <fullName evidence="1">Uncharacterized protein</fullName>
    </submittedName>
</protein>
<proteinExistence type="predicted"/>
<sequence length="41" mass="4733">MKLASLLIKTGYSVRIGREPVAGAEGKRNAQQQYYVEYWEE</sequence>
<accession>A0A9J6QY94</accession>
<dbReference type="AlphaFoldDB" id="A0A9J6QY94"/>
<comment type="caution">
    <text evidence="1">The sequence shown here is derived from an EMBL/GenBank/DDBJ whole genome shotgun (WGS) entry which is preliminary data.</text>
</comment>
<dbReference type="EMBL" id="JAOSHN010000010">
    <property type="protein sequence ID" value="MCU7380483.1"/>
    <property type="molecule type" value="Genomic_DNA"/>
</dbReference>
<dbReference type="Proteomes" id="UP001065549">
    <property type="component" value="Unassembled WGS sequence"/>
</dbReference>
<organism evidence="1 2">
    <name type="scientific">Hominibacterium faecale</name>
    <dbReference type="NCBI Taxonomy" id="2839743"/>
    <lineage>
        <taxon>Bacteria</taxon>
        <taxon>Bacillati</taxon>
        <taxon>Bacillota</taxon>
        <taxon>Clostridia</taxon>
        <taxon>Peptostreptococcales</taxon>
        <taxon>Anaerovoracaceae</taxon>
        <taxon>Hominibacterium</taxon>
    </lineage>
</organism>
<gene>
    <name evidence="1" type="ORF">OBO34_19405</name>
</gene>
<evidence type="ECO:0000313" key="2">
    <source>
        <dbReference type="Proteomes" id="UP001065549"/>
    </source>
</evidence>
<keyword evidence="2" id="KW-1185">Reference proteome</keyword>